<dbReference type="InterPro" id="IPR009389">
    <property type="entry name" value="DUF1045"/>
</dbReference>
<organism evidence="1 2">
    <name type="scientific">Microbacterium stercoris</name>
    <dbReference type="NCBI Taxonomy" id="2820289"/>
    <lineage>
        <taxon>Bacteria</taxon>
        <taxon>Bacillati</taxon>
        <taxon>Actinomycetota</taxon>
        <taxon>Actinomycetes</taxon>
        <taxon>Micrococcales</taxon>
        <taxon>Microbacteriaceae</taxon>
        <taxon>Microbacterium</taxon>
    </lineage>
</organism>
<reference evidence="1" key="1">
    <citation type="submission" date="2021-03" db="EMBL/GenBank/DDBJ databases">
        <title>Microbacterium sp. nov., a novel actinobacterium isolated from cow dung.</title>
        <authorList>
            <person name="Zhang L."/>
        </authorList>
    </citation>
    <scope>NUCLEOTIDE SEQUENCE</scope>
    <source>
        <strain evidence="1">NEAU-LLB</strain>
    </source>
</reference>
<sequence length="227" mass="24930">MTRYAVYALPGALGEAAEPEGAALRAAAEAWFARPDLRDRTLGPRRYGFHGTLKAPFRLAEGRTEEELRAAADAFAAGRHEVVLRSPRVARLGHFRALIASGDESDIATLAEDAVRAFEAFRAPLTEADVARRRPERLTPRQRELFERYGYPYVLDEFRFHLTLTDPVPPEAADEVDAALETHFSALTGVDVPLRAIALFVERGPGADFEILSVHPFAENSAPGAHA</sequence>
<gene>
    <name evidence="1" type="ORF">J5V96_14260</name>
</gene>
<dbReference type="PIRSF" id="PIRSF033328">
    <property type="entry name" value="Phest_Mll4975"/>
    <property type="match status" value="1"/>
</dbReference>
<keyword evidence="2" id="KW-1185">Reference proteome</keyword>
<dbReference type="AlphaFoldDB" id="A0A939QT22"/>
<protein>
    <submittedName>
        <fullName evidence="1">DUF1045 domain-containing protein</fullName>
    </submittedName>
</protein>
<dbReference type="EMBL" id="JAGFOA010000006">
    <property type="protein sequence ID" value="MBO3664658.1"/>
    <property type="molecule type" value="Genomic_DNA"/>
</dbReference>
<comment type="caution">
    <text evidence="1">The sequence shown here is derived from an EMBL/GenBank/DDBJ whole genome shotgun (WGS) entry which is preliminary data.</text>
</comment>
<evidence type="ECO:0000313" key="1">
    <source>
        <dbReference type="EMBL" id="MBO3664658.1"/>
    </source>
</evidence>
<evidence type="ECO:0000313" key="2">
    <source>
        <dbReference type="Proteomes" id="UP000680132"/>
    </source>
</evidence>
<dbReference type="Pfam" id="PF06299">
    <property type="entry name" value="DUF1045"/>
    <property type="match status" value="1"/>
</dbReference>
<dbReference type="Proteomes" id="UP000680132">
    <property type="component" value="Unassembled WGS sequence"/>
</dbReference>
<name>A0A939QT22_9MICO</name>
<proteinExistence type="predicted"/>
<accession>A0A939QT22</accession>
<dbReference type="RefSeq" id="WP_208504514.1">
    <property type="nucleotide sequence ID" value="NZ_JAGFOA010000006.1"/>
</dbReference>